<keyword evidence="6" id="KW-0175">Coiled coil</keyword>
<dbReference type="Pfam" id="PF12874">
    <property type="entry name" value="zf-met"/>
    <property type="match status" value="2"/>
</dbReference>
<dbReference type="Pfam" id="PF13912">
    <property type="entry name" value="zf-C2H2_6"/>
    <property type="match status" value="1"/>
</dbReference>
<reference evidence="9" key="1">
    <citation type="submission" date="2016-07" db="EMBL/GenBank/DDBJ databases">
        <authorList>
            <person name="Bretaudeau A."/>
        </authorList>
    </citation>
    <scope>NUCLEOTIDE SEQUENCE</scope>
    <source>
        <strain evidence="9">Rice</strain>
        <tissue evidence="9">Whole body</tissue>
    </source>
</reference>
<dbReference type="PROSITE" id="PS00028">
    <property type="entry name" value="ZINC_FINGER_C2H2_1"/>
    <property type="match status" value="5"/>
</dbReference>
<evidence type="ECO:0000256" key="1">
    <source>
        <dbReference type="ARBA" id="ARBA00022723"/>
    </source>
</evidence>
<dbReference type="SUPFAM" id="SSF57667">
    <property type="entry name" value="beta-beta-alpha zinc fingers"/>
    <property type="match status" value="3"/>
</dbReference>
<evidence type="ECO:0000256" key="5">
    <source>
        <dbReference type="PROSITE-ProRule" id="PRU00042"/>
    </source>
</evidence>
<dbReference type="EMBL" id="ODYU01003029">
    <property type="protein sequence ID" value="SOQ41291.1"/>
    <property type="molecule type" value="Genomic_DNA"/>
</dbReference>
<evidence type="ECO:0000256" key="7">
    <source>
        <dbReference type="SAM" id="MobiDB-lite"/>
    </source>
</evidence>
<evidence type="ECO:0000259" key="8">
    <source>
        <dbReference type="PROSITE" id="PS50157"/>
    </source>
</evidence>
<dbReference type="InterPro" id="IPR013087">
    <property type="entry name" value="Znf_C2H2_type"/>
</dbReference>
<dbReference type="PANTHER" id="PTHR24408">
    <property type="entry name" value="ZINC FINGER PROTEIN"/>
    <property type="match status" value="1"/>
</dbReference>
<feature type="domain" description="C2H2-type" evidence="8">
    <location>
        <begin position="562"/>
        <end position="589"/>
    </location>
</feature>
<dbReference type="SMART" id="SM00355">
    <property type="entry name" value="ZnF_C2H2"/>
    <property type="match status" value="7"/>
</dbReference>
<dbReference type="GO" id="GO:0043565">
    <property type="term" value="F:sequence-specific DNA binding"/>
    <property type="evidence" value="ECO:0007669"/>
    <property type="project" value="TreeGrafter"/>
</dbReference>
<evidence type="ECO:0000256" key="3">
    <source>
        <dbReference type="ARBA" id="ARBA00022771"/>
    </source>
</evidence>
<dbReference type="InterPro" id="IPR036236">
    <property type="entry name" value="Znf_C2H2_sf"/>
</dbReference>
<dbReference type="PANTHER" id="PTHR24408:SF58">
    <property type="entry name" value="TRANSCRIPTION FACTOR (TFIIIA), PUTATIVE (AFU_ORTHOLOGUE AFUA_1G05150)-RELATED"/>
    <property type="match status" value="1"/>
</dbReference>
<evidence type="ECO:0000256" key="2">
    <source>
        <dbReference type="ARBA" id="ARBA00022737"/>
    </source>
</evidence>
<feature type="domain" description="C2H2-type" evidence="8">
    <location>
        <begin position="593"/>
        <end position="621"/>
    </location>
</feature>
<evidence type="ECO:0000313" key="9">
    <source>
        <dbReference type="EMBL" id="SOQ41291.1"/>
    </source>
</evidence>
<accession>A0A2H1VKH0</accession>
<dbReference type="GO" id="GO:0008270">
    <property type="term" value="F:zinc ion binding"/>
    <property type="evidence" value="ECO:0007669"/>
    <property type="project" value="UniProtKB-KW"/>
</dbReference>
<dbReference type="Pfam" id="PF00096">
    <property type="entry name" value="zf-C2H2"/>
    <property type="match status" value="2"/>
</dbReference>
<feature type="domain" description="C2H2-type" evidence="8">
    <location>
        <begin position="503"/>
        <end position="533"/>
    </location>
</feature>
<keyword evidence="2" id="KW-0677">Repeat</keyword>
<dbReference type="GO" id="GO:0000981">
    <property type="term" value="F:DNA-binding transcription factor activity, RNA polymerase II-specific"/>
    <property type="evidence" value="ECO:0007669"/>
    <property type="project" value="TreeGrafter"/>
</dbReference>
<sequence length="635" mass="73220">MFQLCPDSHLCYICDHLVNKLWLFKSLCLKRSLEYPVLFSAKGTVNLQRSTIKPIILCSEEICSRTDANQFYIENKDQSINSHDYIKLEDDRDDYEDGDYFHEKPVKEGVKCRNDRLDMNNGEMFNNHEEMYGNDSIMYNNDAETCNNDGKTFENDGESYNNGKQTYNKEGQMYGNDGQTINNDNEMCDNDSITYNNDEETYSNNSQTYGDESEKYGNNSQKYGNESEIYGNNSQKYGNNSQTYGNNGKMFNNDGLTCGNDSATYNNDCEIENNTNTGVNQDDMTNVYENNGLNADNVAMSDYYAEEKIECLNEIRNECGVQDVGDNDDKKSDENASKTKTKAFEKILLSFEEQKAELEQQRRSKKYLEAEFKCYNCALGFLFKDTYQTHMMRHEESNGEYRCDVCSLRFATGAVLRSHASLHAARYRCLHCSQWVRARQTNTHAKYCHQSATVATCHLCGRLFHKHVHRKFSCDQCASIFSSPYTLSQHKKKHAQTEESKQYYCETCGVSYSTRKSLLAHQRQSLNHQSRSYECPICNRACPNEKSLSSHISAVHSTTKDYCCSTCNARYTNRKSLVRHIRSHTNPTPVKLAYCHICGNSFKGKSKLNRHLREVCEKDKLEEELSSYYDHQHVI</sequence>
<keyword evidence="3 5" id="KW-0863">Zinc-finger</keyword>
<dbReference type="AlphaFoldDB" id="A0A2H1VKH0"/>
<feature type="domain" description="C2H2-type" evidence="8">
    <location>
        <begin position="472"/>
        <end position="499"/>
    </location>
</feature>
<evidence type="ECO:0000256" key="6">
    <source>
        <dbReference type="SAM" id="Coils"/>
    </source>
</evidence>
<keyword evidence="1" id="KW-0479">Metal-binding</keyword>
<dbReference type="Gene3D" id="3.30.160.60">
    <property type="entry name" value="Classic Zinc Finger"/>
    <property type="match status" value="3"/>
</dbReference>
<evidence type="ECO:0000256" key="4">
    <source>
        <dbReference type="ARBA" id="ARBA00022833"/>
    </source>
</evidence>
<gene>
    <name evidence="9" type="ORF">SFRICE_004496</name>
</gene>
<feature type="region of interest" description="Disordered" evidence="7">
    <location>
        <begin position="188"/>
        <end position="245"/>
    </location>
</feature>
<organism evidence="9">
    <name type="scientific">Spodoptera frugiperda</name>
    <name type="common">Fall armyworm</name>
    <dbReference type="NCBI Taxonomy" id="7108"/>
    <lineage>
        <taxon>Eukaryota</taxon>
        <taxon>Metazoa</taxon>
        <taxon>Ecdysozoa</taxon>
        <taxon>Arthropoda</taxon>
        <taxon>Hexapoda</taxon>
        <taxon>Insecta</taxon>
        <taxon>Pterygota</taxon>
        <taxon>Neoptera</taxon>
        <taxon>Endopterygota</taxon>
        <taxon>Lepidoptera</taxon>
        <taxon>Glossata</taxon>
        <taxon>Ditrysia</taxon>
        <taxon>Noctuoidea</taxon>
        <taxon>Noctuidae</taxon>
        <taxon>Amphipyrinae</taxon>
        <taxon>Spodoptera</taxon>
    </lineage>
</organism>
<proteinExistence type="predicted"/>
<protein>
    <submittedName>
        <fullName evidence="9">SFRICE_004496</fullName>
    </submittedName>
</protein>
<dbReference type="GO" id="GO:0005634">
    <property type="term" value="C:nucleus"/>
    <property type="evidence" value="ECO:0007669"/>
    <property type="project" value="TreeGrafter"/>
</dbReference>
<name>A0A2H1VKH0_SPOFR</name>
<keyword evidence="4" id="KW-0862">Zinc</keyword>
<feature type="domain" description="C2H2-type" evidence="8">
    <location>
        <begin position="401"/>
        <end position="428"/>
    </location>
</feature>
<feature type="domain" description="C2H2-type" evidence="8">
    <location>
        <begin position="533"/>
        <end position="561"/>
    </location>
</feature>
<feature type="coiled-coil region" evidence="6">
    <location>
        <begin position="341"/>
        <end position="371"/>
    </location>
</feature>
<dbReference type="PROSITE" id="PS50157">
    <property type="entry name" value="ZINC_FINGER_C2H2_2"/>
    <property type="match status" value="6"/>
</dbReference>